<accession>A0A6P2GC86</accession>
<organism evidence="2 3">
    <name type="scientific">Burkholderia anthina</name>
    <dbReference type="NCBI Taxonomy" id="179879"/>
    <lineage>
        <taxon>Bacteria</taxon>
        <taxon>Pseudomonadati</taxon>
        <taxon>Pseudomonadota</taxon>
        <taxon>Betaproteobacteria</taxon>
        <taxon>Burkholderiales</taxon>
        <taxon>Burkholderiaceae</taxon>
        <taxon>Burkholderia</taxon>
        <taxon>Burkholderia cepacia complex</taxon>
    </lineage>
</organism>
<name>A0A6P2GC86_9BURK</name>
<dbReference type="EMBL" id="JAFCIQ010000009">
    <property type="protein sequence ID" value="MBM2767681.1"/>
    <property type="molecule type" value="Genomic_DNA"/>
</dbReference>
<keyword evidence="4" id="KW-1185">Reference proteome</keyword>
<proteinExistence type="predicted"/>
<dbReference type="AlphaFoldDB" id="A0A6P2GC86"/>
<dbReference type="Proteomes" id="UP000755577">
    <property type="component" value="Unassembled WGS sequence"/>
</dbReference>
<evidence type="ECO:0000313" key="3">
    <source>
        <dbReference type="Proteomes" id="UP000494201"/>
    </source>
</evidence>
<evidence type="ECO:0000313" key="4">
    <source>
        <dbReference type="Proteomes" id="UP000755577"/>
    </source>
</evidence>
<dbReference type="RefSeq" id="WP_174927106.1">
    <property type="nucleotide sequence ID" value="NZ_CABVLY010000015.1"/>
</dbReference>
<dbReference type="Proteomes" id="UP000494201">
    <property type="component" value="Unassembled WGS sequence"/>
</dbReference>
<protein>
    <submittedName>
        <fullName evidence="2">Uncharacterized protein</fullName>
    </submittedName>
</protein>
<evidence type="ECO:0000313" key="1">
    <source>
        <dbReference type="EMBL" id="MBM2767681.1"/>
    </source>
</evidence>
<dbReference type="GeneID" id="56501990"/>
<reference evidence="1 4" key="2">
    <citation type="submission" date="2021-02" db="EMBL/GenBank/DDBJ databases">
        <title>Draft genome of the type strains Burkholderia anthina DSM16086.</title>
        <authorList>
            <person name="Hertel R."/>
            <person name="Meissner J."/>
            <person name="Poehlein A."/>
            <person name="Daniel R."/>
            <person name="Commichau F.M."/>
        </authorList>
    </citation>
    <scope>NUCLEOTIDE SEQUENCE [LARGE SCALE GENOMIC DNA]</scope>
    <source>
        <strain evidence="1 4">DSM 16086</strain>
    </source>
</reference>
<gene>
    <name evidence="2" type="ORF">BAN20980_03936</name>
    <name evidence="1" type="ORF">JQK92_14700</name>
</gene>
<dbReference type="EMBL" id="CABVLY010000015">
    <property type="protein sequence ID" value="VVU51215.1"/>
    <property type="molecule type" value="Genomic_DNA"/>
</dbReference>
<sequence length="80" mass="8499">MSTLIAARRMAPCACVAVAAHEHASASAGNRARPVTMTIDDPSVGDAFDLQYGHIAPLLRARVHLDGIFPNPIHNAFPKP</sequence>
<reference evidence="2 3" key="1">
    <citation type="submission" date="2019-09" db="EMBL/GenBank/DDBJ databases">
        <authorList>
            <person name="Depoorter E."/>
        </authorList>
    </citation>
    <scope>NUCLEOTIDE SEQUENCE [LARGE SCALE GENOMIC DNA]</scope>
    <source>
        <strain evidence="2">LMG 20980</strain>
    </source>
</reference>
<evidence type="ECO:0000313" key="2">
    <source>
        <dbReference type="EMBL" id="VVU51215.1"/>
    </source>
</evidence>